<evidence type="ECO:0000313" key="2">
    <source>
        <dbReference type="Proteomes" id="UP000290289"/>
    </source>
</evidence>
<gene>
    <name evidence="1" type="ORF">DVH24_008293</name>
</gene>
<dbReference type="Proteomes" id="UP000290289">
    <property type="component" value="Chromosome 6"/>
</dbReference>
<protein>
    <submittedName>
        <fullName evidence="1">Uncharacterized protein</fullName>
    </submittedName>
</protein>
<organism evidence="1 2">
    <name type="scientific">Malus domestica</name>
    <name type="common">Apple</name>
    <name type="synonym">Pyrus malus</name>
    <dbReference type="NCBI Taxonomy" id="3750"/>
    <lineage>
        <taxon>Eukaryota</taxon>
        <taxon>Viridiplantae</taxon>
        <taxon>Streptophyta</taxon>
        <taxon>Embryophyta</taxon>
        <taxon>Tracheophyta</taxon>
        <taxon>Spermatophyta</taxon>
        <taxon>Magnoliopsida</taxon>
        <taxon>eudicotyledons</taxon>
        <taxon>Gunneridae</taxon>
        <taxon>Pentapetalae</taxon>
        <taxon>rosids</taxon>
        <taxon>fabids</taxon>
        <taxon>Rosales</taxon>
        <taxon>Rosaceae</taxon>
        <taxon>Amygdaloideae</taxon>
        <taxon>Maleae</taxon>
        <taxon>Malus</taxon>
    </lineage>
</organism>
<dbReference type="EMBL" id="RDQH01000332">
    <property type="protein sequence ID" value="RXH95793.1"/>
    <property type="molecule type" value="Genomic_DNA"/>
</dbReference>
<comment type="caution">
    <text evidence="1">The sequence shown here is derived from an EMBL/GenBank/DDBJ whole genome shotgun (WGS) entry which is preliminary data.</text>
</comment>
<accession>A0A498JPL3</accession>
<evidence type="ECO:0000313" key="1">
    <source>
        <dbReference type="EMBL" id="RXH95793.1"/>
    </source>
</evidence>
<keyword evidence="2" id="KW-1185">Reference proteome</keyword>
<proteinExistence type="predicted"/>
<sequence>MDYFWLIPKTGSMVTKLVLLRNDLMSLFVDGPIDAKLIDASIYIMSENETQEGKEQNLYLSSYIFNDMEIERPKSDDEFLDQRLKTILEENMDTRDKIQTIYKDFKSDITLTIDIESYKTCAQQ</sequence>
<dbReference type="AlphaFoldDB" id="A0A498JPL3"/>
<name>A0A498JPL3_MALDO</name>
<reference evidence="1 2" key="1">
    <citation type="submission" date="2018-10" db="EMBL/GenBank/DDBJ databases">
        <title>A high-quality apple genome assembly.</title>
        <authorList>
            <person name="Hu J."/>
        </authorList>
    </citation>
    <scope>NUCLEOTIDE SEQUENCE [LARGE SCALE GENOMIC DNA]</scope>
    <source>
        <strain evidence="2">cv. HFTH1</strain>
        <tissue evidence="1">Young leaf</tissue>
    </source>
</reference>